<dbReference type="Gene3D" id="2.40.160.20">
    <property type="match status" value="1"/>
</dbReference>
<dbReference type="GO" id="GO:0015288">
    <property type="term" value="F:porin activity"/>
    <property type="evidence" value="ECO:0007669"/>
    <property type="project" value="UniProtKB-KW"/>
</dbReference>
<evidence type="ECO:0000256" key="1">
    <source>
        <dbReference type="ARBA" id="ARBA00004571"/>
    </source>
</evidence>
<dbReference type="OrthoDB" id="1149075at2"/>
<keyword evidence="6" id="KW-0626">Porin</keyword>
<feature type="domain" description="OmpA-like" evidence="12">
    <location>
        <begin position="211"/>
        <end position="329"/>
    </location>
</feature>
<dbReference type="CDD" id="cd07185">
    <property type="entry name" value="OmpA_C-like"/>
    <property type="match status" value="1"/>
</dbReference>
<dbReference type="SUPFAM" id="SSF103088">
    <property type="entry name" value="OmpA-like"/>
    <property type="match status" value="1"/>
</dbReference>
<evidence type="ECO:0000256" key="4">
    <source>
        <dbReference type="ARBA" id="ARBA00022692"/>
    </source>
</evidence>
<reference evidence="13 14" key="1">
    <citation type="submission" date="2018-01" db="EMBL/GenBank/DDBJ databases">
        <title>Denitrification phenotypes of diverse strains of Pseudomonas stutzeri.</title>
        <authorList>
            <person name="Milligan D.A."/>
            <person name="Bergaust L."/>
            <person name="Bakken L.R."/>
            <person name="Frostegard A."/>
        </authorList>
    </citation>
    <scope>NUCLEOTIDE SEQUENCE [LARGE SCALE GENOMIC DNA]</scope>
    <source>
        <strain evidence="13 14">28a3</strain>
    </source>
</reference>
<keyword evidence="3" id="KW-1134">Transmembrane beta strand</keyword>
<evidence type="ECO:0000256" key="6">
    <source>
        <dbReference type="ARBA" id="ARBA00023114"/>
    </source>
</evidence>
<dbReference type="InterPro" id="IPR006665">
    <property type="entry name" value="OmpA-like"/>
</dbReference>
<dbReference type="PRINTS" id="PR01021">
    <property type="entry name" value="OMPADOMAIN"/>
</dbReference>
<evidence type="ECO:0000259" key="12">
    <source>
        <dbReference type="PROSITE" id="PS51123"/>
    </source>
</evidence>
<dbReference type="InterPro" id="IPR006664">
    <property type="entry name" value="OMP_bac"/>
</dbReference>
<name>A0A2N8T025_STUST</name>
<dbReference type="PANTHER" id="PTHR30329:SF21">
    <property type="entry name" value="LIPOPROTEIN YIAD-RELATED"/>
    <property type="match status" value="1"/>
</dbReference>
<dbReference type="Gene3D" id="3.30.1330.60">
    <property type="entry name" value="OmpA-like domain"/>
    <property type="match status" value="1"/>
</dbReference>
<evidence type="ECO:0000256" key="10">
    <source>
        <dbReference type="SAM" id="MobiDB-lite"/>
    </source>
</evidence>
<dbReference type="InterPro" id="IPR011250">
    <property type="entry name" value="OMP/PagP_B-barrel"/>
</dbReference>
<dbReference type="GO" id="GO:0046930">
    <property type="term" value="C:pore complex"/>
    <property type="evidence" value="ECO:0007669"/>
    <property type="project" value="UniProtKB-KW"/>
</dbReference>
<feature type="chain" id="PRO_5014938474" evidence="11">
    <location>
        <begin position="25"/>
        <end position="330"/>
    </location>
</feature>
<dbReference type="Pfam" id="PF00691">
    <property type="entry name" value="OmpA"/>
    <property type="match status" value="1"/>
</dbReference>
<protein>
    <submittedName>
        <fullName evidence="13">OmpA family protein</fullName>
    </submittedName>
</protein>
<organism evidence="13 14">
    <name type="scientific">Stutzerimonas stutzeri</name>
    <name type="common">Pseudomonas stutzeri</name>
    <dbReference type="NCBI Taxonomy" id="316"/>
    <lineage>
        <taxon>Bacteria</taxon>
        <taxon>Pseudomonadati</taxon>
        <taxon>Pseudomonadota</taxon>
        <taxon>Gammaproteobacteria</taxon>
        <taxon>Pseudomonadales</taxon>
        <taxon>Pseudomonadaceae</taxon>
        <taxon>Stutzerimonas</taxon>
    </lineage>
</organism>
<dbReference type="InterPro" id="IPR008722">
    <property type="entry name" value="OprF_membrane_N"/>
</dbReference>
<keyword evidence="7 9" id="KW-0472">Membrane</keyword>
<evidence type="ECO:0000256" key="3">
    <source>
        <dbReference type="ARBA" id="ARBA00022452"/>
    </source>
</evidence>
<dbReference type="PROSITE" id="PS01068">
    <property type="entry name" value="OMPA_1"/>
    <property type="match status" value="1"/>
</dbReference>
<dbReference type="Pfam" id="PF05736">
    <property type="entry name" value="OprF"/>
    <property type="match status" value="1"/>
</dbReference>
<keyword evidence="2" id="KW-0813">Transport</keyword>
<dbReference type="AlphaFoldDB" id="A0A2N8T025"/>
<dbReference type="PANTHER" id="PTHR30329">
    <property type="entry name" value="STATOR ELEMENT OF FLAGELLAR MOTOR COMPLEX"/>
    <property type="match status" value="1"/>
</dbReference>
<evidence type="ECO:0000256" key="9">
    <source>
        <dbReference type="PROSITE-ProRule" id="PRU00473"/>
    </source>
</evidence>
<keyword evidence="8" id="KW-0998">Cell outer membrane</keyword>
<dbReference type="SUPFAM" id="SSF56925">
    <property type="entry name" value="OMPA-like"/>
    <property type="match status" value="1"/>
</dbReference>
<dbReference type="InterPro" id="IPR006690">
    <property type="entry name" value="OMPA-like_CS"/>
</dbReference>
<dbReference type="RefSeq" id="WP_021207806.1">
    <property type="nucleotide sequence ID" value="NZ_JAMOIG010000003.1"/>
</dbReference>
<dbReference type="Proteomes" id="UP000235897">
    <property type="component" value="Unassembled WGS sequence"/>
</dbReference>
<keyword evidence="4" id="KW-0812">Transmembrane</keyword>
<evidence type="ECO:0000256" key="8">
    <source>
        <dbReference type="ARBA" id="ARBA00023237"/>
    </source>
</evidence>
<feature type="signal peptide" evidence="11">
    <location>
        <begin position="1"/>
        <end position="24"/>
    </location>
</feature>
<evidence type="ECO:0000256" key="5">
    <source>
        <dbReference type="ARBA" id="ARBA00023065"/>
    </source>
</evidence>
<sequence length="330" mass="35664">MKLKNTLGVVIGSMVATTSLGALAQGQGAVEMEAFGKHYFTDSSRDVQRDGELYGAGASYFLTDDVSLGLSYGEYHDLTSRDPVGAGGHKDIKGSLTSLDATYHFGQPGVGLRPYVSAGAAHQSIGQANRGGRDHSTFANVGTGVKYYFTENFFAKAGVDGMYNIDANEGEWMAGVGVGLNFGGGAQQQVAQVEPTPEPAPTPIVDNEPEPEPELVRVELDVKFDFDKAKVREESYSDIKNLADFMQQYPQTSTTVEGHTDSVGTDQYNQRLSERRAQAVRDVLVNQYGVSGQRVDSVGYGETRPVADNSTEEGRQINRRVEAEVEAQVR</sequence>
<evidence type="ECO:0000256" key="11">
    <source>
        <dbReference type="SAM" id="SignalP"/>
    </source>
</evidence>
<accession>A0A2N8T025</accession>
<gene>
    <name evidence="13" type="ORF">CXL00_03370</name>
</gene>
<evidence type="ECO:0000313" key="14">
    <source>
        <dbReference type="Proteomes" id="UP000235897"/>
    </source>
</evidence>
<keyword evidence="11" id="KW-0732">Signal</keyword>
<proteinExistence type="predicted"/>
<comment type="subcellular location">
    <subcellularLocation>
        <location evidence="1">Cell outer membrane</location>
        <topology evidence="1">Multi-pass membrane protein</topology>
    </subcellularLocation>
</comment>
<evidence type="ECO:0000313" key="13">
    <source>
        <dbReference type="EMBL" id="PNG08099.1"/>
    </source>
</evidence>
<comment type="caution">
    <text evidence="13">The sequence shown here is derived from an EMBL/GenBank/DDBJ whole genome shotgun (WGS) entry which is preliminary data.</text>
</comment>
<dbReference type="GO" id="GO:0006811">
    <property type="term" value="P:monoatomic ion transport"/>
    <property type="evidence" value="ECO:0007669"/>
    <property type="project" value="UniProtKB-KW"/>
</dbReference>
<dbReference type="PROSITE" id="PS51123">
    <property type="entry name" value="OMPA_2"/>
    <property type="match status" value="1"/>
</dbReference>
<dbReference type="GO" id="GO:0009279">
    <property type="term" value="C:cell outer membrane"/>
    <property type="evidence" value="ECO:0007669"/>
    <property type="project" value="UniProtKB-SubCell"/>
</dbReference>
<feature type="region of interest" description="Disordered" evidence="10">
    <location>
        <begin position="295"/>
        <end position="319"/>
    </location>
</feature>
<dbReference type="InterPro" id="IPR050330">
    <property type="entry name" value="Bact_OuterMem_StrucFunc"/>
</dbReference>
<dbReference type="EMBL" id="POUW01000001">
    <property type="protein sequence ID" value="PNG08099.1"/>
    <property type="molecule type" value="Genomic_DNA"/>
</dbReference>
<dbReference type="InterPro" id="IPR036737">
    <property type="entry name" value="OmpA-like_sf"/>
</dbReference>
<evidence type="ECO:0000256" key="7">
    <source>
        <dbReference type="ARBA" id="ARBA00023136"/>
    </source>
</evidence>
<keyword evidence="5" id="KW-0406">Ion transport</keyword>
<evidence type="ECO:0000256" key="2">
    <source>
        <dbReference type="ARBA" id="ARBA00022448"/>
    </source>
</evidence>